<sequence>MQWASAGERICSYMLEDHTGNWGLDLNQWDWVPGVGVIALLEYGRPEGREAVRSKLLQWVERNGSKAASARVINAMAPFAVYPDLYRETGEEALRDAVVRTADWMIGEAPRTREGAFEHTVTENVSFPEQVWADTVFMAVLFLARAARLTGSEAYAREAVHQVDLHLRLLQDEATGVLFHGWNSGEGSHMSAARWTRANAWIAAAVPMIHKELAGLASLTDESLGRYRRLMRALAGYQRPGGLWTTVLDRPDFYEETSGSAGIACGMLLGIRAGLLEPELRTAADRALPAVLDRVAENGEVRGVSGGTPVMESVEAYGRIPCHPTLYGQGLALMLVAAAEEAERERR</sequence>
<dbReference type="AlphaFoldDB" id="F8FPU7"/>
<dbReference type="GO" id="GO:0005975">
    <property type="term" value="P:carbohydrate metabolic process"/>
    <property type="evidence" value="ECO:0007669"/>
    <property type="project" value="InterPro"/>
</dbReference>
<evidence type="ECO:0000313" key="3">
    <source>
        <dbReference type="Proteomes" id="UP000006620"/>
    </source>
</evidence>
<dbReference type="InterPro" id="IPR010905">
    <property type="entry name" value="Glyco_hydro_88"/>
</dbReference>
<dbReference type="Proteomes" id="UP000006620">
    <property type="component" value="Chromosome"/>
</dbReference>
<dbReference type="InterPro" id="IPR008928">
    <property type="entry name" value="6-hairpin_glycosidase_sf"/>
</dbReference>
<evidence type="ECO:0000313" key="2">
    <source>
        <dbReference type="EMBL" id="AEI45914.1"/>
    </source>
</evidence>
<dbReference type="KEGG" id="pms:KNP414_07410"/>
<protein>
    <submittedName>
        <fullName evidence="2">Glycosyl hydrolase family 88</fullName>
    </submittedName>
</protein>
<name>F8FPU7_PAEMK</name>
<accession>F8FPU7</accession>
<dbReference type="InterPro" id="IPR052043">
    <property type="entry name" value="PolySaccharide_Degr_Enz"/>
</dbReference>
<keyword evidence="1 2" id="KW-0378">Hydrolase</keyword>
<reference evidence="2 3" key="2">
    <citation type="journal article" date="2013" name="Genome Announc.">
        <title>Genome Sequence of Growth-Improving Paenibacillus mucilaginosus Strain KNP414.</title>
        <authorList>
            <person name="Lu J.J."/>
            <person name="Wang J.F."/>
            <person name="Hu X.F."/>
        </authorList>
    </citation>
    <scope>NUCLEOTIDE SEQUENCE [LARGE SCALE GENOMIC DNA]</scope>
    <source>
        <strain evidence="2 3">KNP414</strain>
    </source>
</reference>
<dbReference type="PATRIC" id="fig|1036673.3.peg.6915"/>
<dbReference type="SUPFAM" id="SSF48208">
    <property type="entry name" value="Six-hairpin glycosidases"/>
    <property type="match status" value="1"/>
</dbReference>
<dbReference type="HOGENOM" id="CLU_043688_0_0_9"/>
<dbReference type="RefSeq" id="WP_013921055.1">
    <property type="nucleotide sequence ID" value="NC_015690.1"/>
</dbReference>
<organism evidence="2 3">
    <name type="scientific">Paenibacillus mucilaginosus (strain KNP414)</name>
    <dbReference type="NCBI Taxonomy" id="1036673"/>
    <lineage>
        <taxon>Bacteria</taxon>
        <taxon>Bacillati</taxon>
        <taxon>Bacillota</taxon>
        <taxon>Bacilli</taxon>
        <taxon>Bacillales</taxon>
        <taxon>Paenibacillaceae</taxon>
        <taxon>Paenibacillus</taxon>
    </lineage>
</organism>
<dbReference type="PANTHER" id="PTHR33886:SF8">
    <property type="entry name" value="UNSATURATED RHAMNOGALACTURONAN HYDROLASE (EUROFUNG)"/>
    <property type="match status" value="1"/>
</dbReference>
<dbReference type="Pfam" id="PF07470">
    <property type="entry name" value="Glyco_hydro_88"/>
    <property type="match status" value="1"/>
</dbReference>
<evidence type="ECO:0000256" key="1">
    <source>
        <dbReference type="ARBA" id="ARBA00022801"/>
    </source>
</evidence>
<dbReference type="Gene3D" id="1.50.10.10">
    <property type="match status" value="1"/>
</dbReference>
<reference evidence="3" key="1">
    <citation type="submission" date="2011-06" db="EMBL/GenBank/DDBJ databases">
        <title>Complete genome sequence of Paenibacillus mucilaginosus KNP414.</title>
        <authorList>
            <person name="Wang J."/>
            <person name="Hu S."/>
            <person name="Hu X."/>
            <person name="Zhang B."/>
            <person name="Dong D."/>
            <person name="Zhang S."/>
            <person name="Zhao K."/>
            <person name="Wu D."/>
        </authorList>
    </citation>
    <scope>NUCLEOTIDE SEQUENCE [LARGE SCALE GENOMIC DNA]</scope>
    <source>
        <strain evidence="3">KNP414</strain>
    </source>
</reference>
<proteinExistence type="predicted"/>
<gene>
    <name evidence="2" type="ordered locus">KNP414_07410</name>
</gene>
<dbReference type="GO" id="GO:0016787">
    <property type="term" value="F:hydrolase activity"/>
    <property type="evidence" value="ECO:0007669"/>
    <property type="project" value="UniProtKB-KW"/>
</dbReference>
<dbReference type="PANTHER" id="PTHR33886">
    <property type="entry name" value="UNSATURATED RHAMNOGALACTURONAN HYDROLASE (EUROFUNG)"/>
    <property type="match status" value="1"/>
</dbReference>
<dbReference type="InterPro" id="IPR012341">
    <property type="entry name" value="6hp_glycosidase-like_sf"/>
</dbReference>
<dbReference type="EMBL" id="CP002869">
    <property type="protein sequence ID" value="AEI45914.1"/>
    <property type="molecule type" value="Genomic_DNA"/>
</dbReference>